<comment type="caution">
    <text evidence="2">The sequence shown here is derived from an EMBL/GenBank/DDBJ whole genome shotgun (WGS) entry which is preliminary data.</text>
</comment>
<sequence length="223" mass="24783">MLREGSDEREGDQDYPFSAVPFLISVPQPPATTSNLPPSNPFGYCRPVFLVAFNQYFTAPPHPRCSQDSLPPRWYSTHQLSRLRRTIERDPVQRDPTADRYRPPPTQSPVALCQQIPSPQRPNREGVATTSAPAHRNSVDTSARLRPIQFILYSSLTFPLDGFGEGANDQGAFDQYSHCPTSASPCGQYAPSSTPPSLLRTPTWMIPPRRPAAFAYRAPSNSI</sequence>
<evidence type="ECO:0000313" key="2">
    <source>
        <dbReference type="EMBL" id="KAJ7763435.1"/>
    </source>
</evidence>
<dbReference type="EMBL" id="JARKIB010000030">
    <property type="protein sequence ID" value="KAJ7763435.1"/>
    <property type="molecule type" value="Genomic_DNA"/>
</dbReference>
<feature type="region of interest" description="Disordered" evidence="1">
    <location>
        <begin position="90"/>
        <end position="111"/>
    </location>
</feature>
<proteinExistence type="predicted"/>
<dbReference type="Proteomes" id="UP001215598">
    <property type="component" value="Unassembled WGS sequence"/>
</dbReference>
<accession>A0AAD7JHD9</accession>
<name>A0AAD7JHD9_9AGAR</name>
<protein>
    <submittedName>
        <fullName evidence="2">Uncharacterized protein</fullName>
    </submittedName>
</protein>
<feature type="compositionally biased region" description="Basic and acidic residues" evidence="1">
    <location>
        <begin position="90"/>
        <end position="102"/>
    </location>
</feature>
<gene>
    <name evidence="2" type="ORF">B0H16DRAFT_1718664</name>
</gene>
<evidence type="ECO:0000313" key="3">
    <source>
        <dbReference type="Proteomes" id="UP001215598"/>
    </source>
</evidence>
<organism evidence="2 3">
    <name type="scientific">Mycena metata</name>
    <dbReference type="NCBI Taxonomy" id="1033252"/>
    <lineage>
        <taxon>Eukaryota</taxon>
        <taxon>Fungi</taxon>
        <taxon>Dikarya</taxon>
        <taxon>Basidiomycota</taxon>
        <taxon>Agaricomycotina</taxon>
        <taxon>Agaricomycetes</taxon>
        <taxon>Agaricomycetidae</taxon>
        <taxon>Agaricales</taxon>
        <taxon>Marasmiineae</taxon>
        <taxon>Mycenaceae</taxon>
        <taxon>Mycena</taxon>
    </lineage>
</organism>
<evidence type="ECO:0000256" key="1">
    <source>
        <dbReference type="SAM" id="MobiDB-lite"/>
    </source>
</evidence>
<feature type="region of interest" description="Disordered" evidence="1">
    <location>
        <begin position="116"/>
        <end position="135"/>
    </location>
</feature>
<keyword evidence="3" id="KW-1185">Reference proteome</keyword>
<reference evidence="2" key="1">
    <citation type="submission" date="2023-03" db="EMBL/GenBank/DDBJ databases">
        <title>Massive genome expansion in bonnet fungi (Mycena s.s.) driven by repeated elements and novel gene families across ecological guilds.</title>
        <authorList>
            <consortium name="Lawrence Berkeley National Laboratory"/>
            <person name="Harder C.B."/>
            <person name="Miyauchi S."/>
            <person name="Viragh M."/>
            <person name="Kuo A."/>
            <person name="Thoen E."/>
            <person name="Andreopoulos B."/>
            <person name="Lu D."/>
            <person name="Skrede I."/>
            <person name="Drula E."/>
            <person name="Henrissat B."/>
            <person name="Morin E."/>
            <person name="Kohler A."/>
            <person name="Barry K."/>
            <person name="LaButti K."/>
            <person name="Morin E."/>
            <person name="Salamov A."/>
            <person name="Lipzen A."/>
            <person name="Mereny Z."/>
            <person name="Hegedus B."/>
            <person name="Baldrian P."/>
            <person name="Stursova M."/>
            <person name="Weitz H."/>
            <person name="Taylor A."/>
            <person name="Grigoriev I.V."/>
            <person name="Nagy L.G."/>
            <person name="Martin F."/>
            <person name="Kauserud H."/>
        </authorList>
    </citation>
    <scope>NUCLEOTIDE SEQUENCE</scope>
    <source>
        <strain evidence="2">CBHHK182m</strain>
    </source>
</reference>
<dbReference type="AlphaFoldDB" id="A0AAD7JHD9"/>